<dbReference type="PANTHER" id="PTHR47992">
    <property type="entry name" value="PROTEIN PHOSPHATASE"/>
    <property type="match status" value="1"/>
</dbReference>
<accession>A0A061S353</accession>
<feature type="domain" description="PPM-type phosphatase" evidence="1">
    <location>
        <begin position="44"/>
        <end position="344"/>
    </location>
</feature>
<proteinExistence type="predicted"/>
<dbReference type="SMART" id="SM00332">
    <property type="entry name" value="PP2Cc"/>
    <property type="match status" value="1"/>
</dbReference>
<organism evidence="2">
    <name type="scientific">Tetraselmis sp. GSL018</name>
    <dbReference type="NCBI Taxonomy" id="582737"/>
    <lineage>
        <taxon>Eukaryota</taxon>
        <taxon>Viridiplantae</taxon>
        <taxon>Chlorophyta</taxon>
        <taxon>core chlorophytes</taxon>
        <taxon>Chlorodendrophyceae</taxon>
        <taxon>Chlorodendrales</taxon>
        <taxon>Chlorodendraceae</taxon>
        <taxon>Tetraselmis</taxon>
    </lineage>
</organism>
<dbReference type="Pfam" id="PF00481">
    <property type="entry name" value="PP2C"/>
    <property type="match status" value="1"/>
</dbReference>
<protein>
    <recommendedName>
        <fullName evidence="1">PPM-type phosphatase domain-containing protein</fullName>
    </recommendedName>
</protein>
<reference evidence="2" key="1">
    <citation type="submission" date="2014-05" db="EMBL/GenBank/DDBJ databases">
        <title>The transcriptome of the halophilic microalga Tetraselmis sp. GSL018 isolated from the Great Salt Lake, Utah.</title>
        <authorList>
            <person name="Jinkerson R.E."/>
            <person name="D'Adamo S."/>
            <person name="Posewitz M.C."/>
        </authorList>
    </citation>
    <scope>NUCLEOTIDE SEQUENCE</scope>
    <source>
        <strain evidence="2">GSL018</strain>
    </source>
</reference>
<gene>
    <name evidence="2" type="ORF">TSPGSL018_14660</name>
</gene>
<name>A0A061S353_9CHLO</name>
<evidence type="ECO:0000313" key="2">
    <source>
        <dbReference type="EMBL" id="JAC78643.1"/>
    </source>
</evidence>
<dbReference type="Gene3D" id="3.60.40.10">
    <property type="entry name" value="PPM-type phosphatase domain"/>
    <property type="match status" value="1"/>
</dbReference>
<dbReference type="PROSITE" id="PS51746">
    <property type="entry name" value="PPM_2"/>
    <property type="match status" value="1"/>
</dbReference>
<dbReference type="AlphaFoldDB" id="A0A061S353"/>
<dbReference type="CDD" id="cd00143">
    <property type="entry name" value="PP2Cc"/>
    <property type="match status" value="1"/>
</dbReference>
<evidence type="ECO:0000259" key="1">
    <source>
        <dbReference type="PROSITE" id="PS51746"/>
    </source>
</evidence>
<dbReference type="InterPro" id="IPR001932">
    <property type="entry name" value="PPM-type_phosphatase-like_dom"/>
</dbReference>
<dbReference type="EMBL" id="GBEZ01006774">
    <property type="protein sequence ID" value="JAC78643.1"/>
    <property type="molecule type" value="Transcribed_RNA"/>
</dbReference>
<sequence>MFAHRTTPTFCTCSNRISGRPALPRRSFVVNAEQVKPRSNVSISSGSYSVMGSTRKRNEDRFQVQITDSSVSPGEPWGFCGVYDGHGGSACSEWLVDNLTDFIEKYWEPKFPELAMRIAYIKADAKLLSPKPGVFGALGERGVGGSKCGATAATALLFKDLAGKQMLLSANIGDARIVLARGGKPVQLTVDHTPDSATEMERIESKNPNPKMPLVRYEGGTWRVGGLLALSRAFGDAYLKGSLQFEGITEGGDGYSSGFGLIAEPYTTINELQSDDAWLIVSSDGLYNEVERGGGGGLTNEQAVEMCEELDREGRSLDEIARALSETAVKQGSTDDVTCCVLKLS</sequence>
<dbReference type="InterPro" id="IPR015655">
    <property type="entry name" value="PP2C"/>
</dbReference>
<dbReference type="GO" id="GO:0004722">
    <property type="term" value="F:protein serine/threonine phosphatase activity"/>
    <property type="evidence" value="ECO:0007669"/>
    <property type="project" value="InterPro"/>
</dbReference>
<dbReference type="InterPro" id="IPR036457">
    <property type="entry name" value="PPM-type-like_dom_sf"/>
</dbReference>
<dbReference type="SUPFAM" id="SSF81606">
    <property type="entry name" value="PP2C-like"/>
    <property type="match status" value="1"/>
</dbReference>